<dbReference type="Gene3D" id="1.25.40.380">
    <property type="entry name" value="Protein of unknown function DUF1810"/>
    <property type="match status" value="1"/>
</dbReference>
<accession>A0A372EDS4</accession>
<gene>
    <name evidence="1" type="ORF">DY262_20940</name>
</gene>
<evidence type="ECO:0000313" key="2">
    <source>
        <dbReference type="Proteomes" id="UP000261931"/>
    </source>
</evidence>
<organism evidence="1 2">
    <name type="scientific">Hydrogenophaga borbori</name>
    <dbReference type="NCBI Taxonomy" id="2294117"/>
    <lineage>
        <taxon>Bacteria</taxon>
        <taxon>Pseudomonadati</taxon>
        <taxon>Pseudomonadota</taxon>
        <taxon>Betaproteobacteria</taxon>
        <taxon>Burkholderiales</taxon>
        <taxon>Comamonadaceae</taxon>
        <taxon>Hydrogenophaga</taxon>
    </lineage>
</organism>
<dbReference type="Proteomes" id="UP000261931">
    <property type="component" value="Unassembled WGS sequence"/>
</dbReference>
<dbReference type="AlphaFoldDB" id="A0A372EDS4"/>
<keyword evidence="2" id="KW-1185">Reference proteome</keyword>
<dbReference type="Pfam" id="PF08837">
    <property type="entry name" value="DUF1810"/>
    <property type="match status" value="1"/>
</dbReference>
<comment type="caution">
    <text evidence="1">The sequence shown here is derived from an EMBL/GenBank/DDBJ whole genome shotgun (WGS) entry which is preliminary data.</text>
</comment>
<dbReference type="EMBL" id="QVLS01000019">
    <property type="protein sequence ID" value="RFP75556.1"/>
    <property type="molecule type" value="Genomic_DNA"/>
</dbReference>
<dbReference type="SUPFAM" id="SSF140736">
    <property type="entry name" value="Rv1873-like"/>
    <property type="match status" value="1"/>
</dbReference>
<reference evidence="1 2" key="1">
    <citation type="submission" date="2018-08" db="EMBL/GenBank/DDBJ databases">
        <title>Hydrogenophaga sp. LA-38 isolated from sludge.</title>
        <authorList>
            <person name="Im W.-T."/>
        </authorList>
    </citation>
    <scope>NUCLEOTIDE SEQUENCE [LARGE SCALE GENOMIC DNA]</scope>
    <source>
        <strain evidence="1 2">LA-38</strain>
    </source>
</reference>
<dbReference type="InterPro" id="IPR036287">
    <property type="entry name" value="Rv1873-like_sf"/>
</dbReference>
<protein>
    <submittedName>
        <fullName evidence="1">DUF1810 domain-containing protein</fullName>
    </submittedName>
</protein>
<evidence type="ECO:0000313" key="1">
    <source>
        <dbReference type="EMBL" id="RFP75556.1"/>
    </source>
</evidence>
<sequence length="153" mass="17109">MTAPPSPLDRFLHAQAHDYPQALAELKAGQKRTHWIWYVLPQLRELGRSQRAREYGIRDRQEAADYLAHPVLGPRLVDCVNALLGHPDRTAVAMLGEVDAIKLRSCLTLFAAVAPQEPCFAQALAVFYQGQPDEQTLRLLTEGLETNKNPAKN</sequence>
<dbReference type="PIRSF" id="PIRSF008546">
    <property type="entry name" value="UCP008546"/>
    <property type="match status" value="1"/>
</dbReference>
<dbReference type="RefSeq" id="WP_116960993.1">
    <property type="nucleotide sequence ID" value="NZ_QVLS01000019.1"/>
</dbReference>
<dbReference type="InterPro" id="IPR014937">
    <property type="entry name" value="DUF1810"/>
</dbReference>
<name>A0A372EDS4_9BURK</name>
<proteinExistence type="predicted"/>